<dbReference type="Proteomes" id="UP000627166">
    <property type="component" value="Unassembled WGS sequence"/>
</dbReference>
<keyword evidence="1" id="KW-1133">Transmembrane helix</keyword>
<feature type="transmembrane region" description="Helical" evidence="1">
    <location>
        <begin position="227"/>
        <end position="246"/>
    </location>
</feature>
<proteinExistence type="predicted"/>
<keyword evidence="1" id="KW-0472">Membrane</keyword>
<feature type="transmembrane region" description="Helical" evidence="1">
    <location>
        <begin position="49"/>
        <end position="71"/>
    </location>
</feature>
<evidence type="ECO:0000313" key="3">
    <source>
        <dbReference type="Proteomes" id="UP000627166"/>
    </source>
</evidence>
<protein>
    <recommendedName>
        <fullName evidence="4">ABC transporter permease</fullName>
    </recommendedName>
</protein>
<reference evidence="2 3" key="1">
    <citation type="submission" date="2020-08" db="EMBL/GenBank/DDBJ databases">
        <title>A Genomic Blueprint of the Chicken Gut Microbiome.</title>
        <authorList>
            <person name="Gilroy R."/>
            <person name="Ravi A."/>
            <person name="Getino M."/>
            <person name="Pursley I."/>
            <person name="Horton D.L."/>
            <person name="Alikhan N.-F."/>
            <person name="Baker D."/>
            <person name="Gharbi K."/>
            <person name="Hall N."/>
            <person name="Watson M."/>
            <person name="Adriaenssens E.M."/>
            <person name="Foster-Nyarko E."/>
            <person name="Jarju S."/>
            <person name="Secka A."/>
            <person name="Antonio M."/>
            <person name="Oren A."/>
            <person name="Chaudhuri R."/>
            <person name="La Ragione R.M."/>
            <person name="Hildebrand F."/>
            <person name="Pallen M.J."/>
        </authorList>
    </citation>
    <scope>NUCLEOTIDE SEQUENCE [LARGE SCALE GENOMIC DNA]</scope>
    <source>
        <strain evidence="2 3">N37</strain>
    </source>
</reference>
<keyword evidence="3" id="KW-1185">Reference proteome</keyword>
<comment type="caution">
    <text evidence="2">The sequence shown here is derived from an EMBL/GenBank/DDBJ whole genome shotgun (WGS) entry which is preliminary data.</text>
</comment>
<evidence type="ECO:0000313" key="2">
    <source>
        <dbReference type="EMBL" id="MBD8047170.1"/>
    </source>
</evidence>
<feature type="transmembrane region" description="Helical" evidence="1">
    <location>
        <begin position="164"/>
        <end position="184"/>
    </location>
</feature>
<organism evidence="2 3">
    <name type="scientific">Clostridium faecium</name>
    <dbReference type="NCBI Taxonomy" id="2762223"/>
    <lineage>
        <taxon>Bacteria</taxon>
        <taxon>Bacillati</taxon>
        <taxon>Bacillota</taxon>
        <taxon>Clostridia</taxon>
        <taxon>Eubacteriales</taxon>
        <taxon>Clostridiaceae</taxon>
        <taxon>Clostridium</taxon>
    </lineage>
</organism>
<feature type="transmembrane region" description="Helical" evidence="1">
    <location>
        <begin position="103"/>
        <end position="124"/>
    </location>
</feature>
<name>A0ABR8YSD3_9CLOT</name>
<sequence length="685" mass="80773">MWKKIINGCQINLKTIFRNKLVWIFSTLYMFYLSYYFIIYYKYCYPEEIPIFISKSSIGCIILFIFIGYYLGKNEKNNGCEEILSTVENGEILKFISKMLSGFLLVTVFSTIIIIGLFVCYYIKHMDRFVYIQTLVYIFRYYILCITVFFIIGIIIGEKIQSKLAYILIFLIWIVFTPMNHYLFMAIQGFLYKEVIGIGYILNIFAPIPMYTNYNGIYGLPNQGYNLVKIILVILLLGFTINLLYLRKSKKTFRAINILLFIAMIPALTYMIQSFEKIWVQAAYMGGDFVRDINYYVDEENNLSKNLDLFDKYTIEACNAKLKIDTNFNFDTNIDVKFEENSDKLAFILYHGFKVKDIKDEDNSILQFTQNGDLINIQFKKEYRKNDLAKLKFSYGGYTASEFYIEKDAIYLPPYFPYLPSNVIEQPMKIYNYYGYAWNELNYNSNYTLAVETDKKVYSNLDEISNNCFEGIGKEGVLLLSGDVLKEGSYKGIKYYYSSVKNEEDFKNCFEKYFNAIDNVNRAFNLNVSKNIEKAFFPDLNNWNFPSITKIYDNALISQVNEGAPIVLENLLFKDLLKIQLYRPSPSLEYLFIESLFLDAADNIFYNTRSLEINSNQDIIYDEENIDDKMYKEILVYGSKRVLSFYHKATEEEKINFIREFYNLLKNDKEMNREKLDQFFLSTFK</sequence>
<feature type="transmembrane region" description="Helical" evidence="1">
    <location>
        <begin position="21"/>
        <end position="43"/>
    </location>
</feature>
<dbReference type="EMBL" id="JACSQB010000064">
    <property type="protein sequence ID" value="MBD8047170.1"/>
    <property type="molecule type" value="Genomic_DNA"/>
</dbReference>
<evidence type="ECO:0000256" key="1">
    <source>
        <dbReference type="SAM" id="Phobius"/>
    </source>
</evidence>
<feature type="transmembrane region" description="Helical" evidence="1">
    <location>
        <begin position="130"/>
        <end position="157"/>
    </location>
</feature>
<keyword evidence="1" id="KW-0812">Transmembrane</keyword>
<dbReference type="RefSeq" id="WP_191740142.1">
    <property type="nucleotide sequence ID" value="NZ_JACSQB010000064.1"/>
</dbReference>
<gene>
    <name evidence="2" type="ORF">H9637_09005</name>
</gene>
<feature type="transmembrane region" description="Helical" evidence="1">
    <location>
        <begin position="253"/>
        <end position="272"/>
    </location>
</feature>
<accession>A0ABR8YSD3</accession>
<evidence type="ECO:0008006" key="4">
    <source>
        <dbReference type="Google" id="ProtNLM"/>
    </source>
</evidence>